<dbReference type="EMBL" id="PDJK01000002">
    <property type="protein sequence ID" value="PFG48296.1"/>
    <property type="molecule type" value="Genomic_DNA"/>
</dbReference>
<protein>
    <submittedName>
        <fullName evidence="2">Transcriptional regulator with XRE-family HTH domain</fullName>
    </submittedName>
</protein>
<dbReference type="InterPro" id="IPR001387">
    <property type="entry name" value="Cro/C1-type_HTH"/>
</dbReference>
<dbReference type="PROSITE" id="PS50943">
    <property type="entry name" value="HTH_CROC1"/>
    <property type="match status" value="1"/>
</dbReference>
<dbReference type="Pfam" id="PF13560">
    <property type="entry name" value="HTH_31"/>
    <property type="match status" value="1"/>
</dbReference>
<dbReference type="Proteomes" id="UP000243542">
    <property type="component" value="Unassembled WGS sequence"/>
</dbReference>
<reference evidence="2 3" key="1">
    <citation type="submission" date="2017-10" db="EMBL/GenBank/DDBJ databases">
        <title>Sequencing the genomes of 1000 actinobacteria strains.</title>
        <authorList>
            <person name="Klenk H.-P."/>
        </authorList>
    </citation>
    <scope>NUCLEOTIDE SEQUENCE [LARGE SCALE GENOMIC DNA]</scope>
    <source>
        <strain evidence="2 3">DSM 46092</strain>
    </source>
</reference>
<proteinExistence type="predicted"/>
<dbReference type="RefSeq" id="WP_170069773.1">
    <property type="nucleotide sequence ID" value="NZ_JBIAKZ010000002.1"/>
</dbReference>
<evidence type="ECO:0000313" key="3">
    <source>
        <dbReference type="Proteomes" id="UP000243542"/>
    </source>
</evidence>
<dbReference type="AlphaFoldDB" id="A0A2A9FBY0"/>
<dbReference type="SUPFAM" id="SSF47413">
    <property type="entry name" value="lambda repressor-like DNA-binding domains"/>
    <property type="match status" value="1"/>
</dbReference>
<comment type="caution">
    <text evidence="2">The sequence shown here is derived from an EMBL/GenBank/DDBJ whole genome shotgun (WGS) entry which is preliminary data.</text>
</comment>
<evidence type="ECO:0000259" key="1">
    <source>
        <dbReference type="PROSITE" id="PS50943"/>
    </source>
</evidence>
<organism evidence="2 3">
    <name type="scientific">Amycolatopsis sulphurea</name>
    <dbReference type="NCBI Taxonomy" id="76022"/>
    <lineage>
        <taxon>Bacteria</taxon>
        <taxon>Bacillati</taxon>
        <taxon>Actinomycetota</taxon>
        <taxon>Actinomycetes</taxon>
        <taxon>Pseudonocardiales</taxon>
        <taxon>Pseudonocardiaceae</taxon>
        <taxon>Amycolatopsis</taxon>
    </lineage>
</organism>
<dbReference type="Pfam" id="PF19054">
    <property type="entry name" value="DUF5753"/>
    <property type="match status" value="1"/>
</dbReference>
<gene>
    <name evidence="2" type="ORF">ATK36_3377</name>
</gene>
<dbReference type="GO" id="GO:0003677">
    <property type="term" value="F:DNA binding"/>
    <property type="evidence" value="ECO:0007669"/>
    <property type="project" value="InterPro"/>
</dbReference>
<keyword evidence="3" id="KW-1185">Reference proteome</keyword>
<name>A0A2A9FBY0_9PSEU</name>
<dbReference type="InterPro" id="IPR043917">
    <property type="entry name" value="DUF5753"/>
</dbReference>
<evidence type="ECO:0000313" key="2">
    <source>
        <dbReference type="EMBL" id="PFG48296.1"/>
    </source>
</evidence>
<dbReference type="Gene3D" id="1.10.260.40">
    <property type="entry name" value="lambda repressor-like DNA-binding domains"/>
    <property type="match status" value="1"/>
</dbReference>
<feature type="domain" description="HTH cro/C1-type" evidence="1">
    <location>
        <begin position="17"/>
        <end position="71"/>
    </location>
</feature>
<dbReference type="SMART" id="SM00530">
    <property type="entry name" value="HTH_XRE"/>
    <property type="match status" value="1"/>
</dbReference>
<dbReference type="InterPro" id="IPR010982">
    <property type="entry name" value="Lambda_DNA-bd_dom_sf"/>
</dbReference>
<accession>A0A2A9FBY0</accession>
<sequence length="263" mass="28427">MTRPSARPAVITIAHELRRLREERGLSLRAIARKTNISPAQLSALETGLRRQDATLVGYLLGVLGAPVATLKQLITVASRVDEPDYFDPTGDDESLLRSGFERSSTTVFEWSPTLFPKALHSAEYSRAVQESGLPNPDTSTRELVPASARACAENTSEKLYVFLLGEAATRPDACSANVLCDQIEEVATVSKLLRISVGLVPASFCPPGLVEPFTLYEDKAGPFAVAIPHNRGAAFLTNQASVTYYATTAKWLRGGIADAPWP</sequence>
<dbReference type="CDD" id="cd00093">
    <property type="entry name" value="HTH_XRE"/>
    <property type="match status" value="1"/>
</dbReference>